<dbReference type="AlphaFoldDB" id="A0A8J4XW02"/>
<accession>A0A8J4XW02</accession>
<evidence type="ECO:0000313" key="1">
    <source>
        <dbReference type="EMBL" id="KAG0709489.1"/>
    </source>
</evidence>
<dbReference type="OrthoDB" id="1739706at2759"/>
<evidence type="ECO:0000313" key="2">
    <source>
        <dbReference type="Proteomes" id="UP000770661"/>
    </source>
</evidence>
<dbReference type="Proteomes" id="UP000770661">
    <property type="component" value="Unassembled WGS sequence"/>
</dbReference>
<name>A0A8J4XW02_CHIOP</name>
<sequence>MAQCFGASRMLQTLKSAKKPGSVLKKFKGTTYDKSPLGHHKVGMCQCPEGLEHSLEQGTISADLLELIETVRAHLEEMRSDPPFLLMLCGIEVERNSAAQVLILQSVQCVDHQGNGNCLQIAGFCCYDLLANIREHTL</sequence>
<organism evidence="1 2">
    <name type="scientific">Chionoecetes opilio</name>
    <name type="common">Atlantic snow crab</name>
    <name type="synonym">Cancer opilio</name>
    <dbReference type="NCBI Taxonomy" id="41210"/>
    <lineage>
        <taxon>Eukaryota</taxon>
        <taxon>Metazoa</taxon>
        <taxon>Ecdysozoa</taxon>
        <taxon>Arthropoda</taxon>
        <taxon>Crustacea</taxon>
        <taxon>Multicrustacea</taxon>
        <taxon>Malacostraca</taxon>
        <taxon>Eumalacostraca</taxon>
        <taxon>Eucarida</taxon>
        <taxon>Decapoda</taxon>
        <taxon>Pleocyemata</taxon>
        <taxon>Brachyura</taxon>
        <taxon>Eubrachyura</taxon>
        <taxon>Majoidea</taxon>
        <taxon>Majidae</taxon>
        <taxon>Chionoecetes</taxon>
    </lineage>
</organism>
<reference evidence="1" key="1">
    <citation type="submission" date="2020-07" db="EMBL/GenBank/DDBJ databases">
        <title>The High-quality genome of the commercially important snow crab, Chionoecetes opilio.</title>
        <authorList>
            <person name="Jeong J.-H."/>
            <person name="Ryu S."/>
        </authorList>
    </citation>
    <scope>NUCLEOTIDE SEQUENCE</scope>
    <source>
        <strain evidence="1">MADBK_172401_WGS</strain>
        <tissue evidence="1">Digestive gland</tissue>
    </source>
</reference>
<dbReference type="EMBL" id="JACEEZ010024684">
    <property type="protein sequence ID" value="KAG0709489.1"/>
    <property type="molecule type" value="Genomic_DNA"/>
</dbReference>
<keyword evidence="2" id="KW-1185">Reference proteome</keyword>
<proteinExistence type="predicted"/>
<gene>
    <name evidence="1" type="ORF">GWK47_023845</name>
</gene>
<protein>
    <submittedName>
        <fullName evidence="1">Uncharacterized protein</fullName>
    </submittedName>
</protein>
<comment type="caution">
    <text evidence="1">The sequence shown here is derived from an EMBL/GenBank/DDBJ whole genome shotgun (WGS) entry which is preliminary data.</text>
</comment>